<sequence>MDAQEPMRSTLKYLEKFTNYERKGVPKGAGTNSDEGFPLRRMELLMQRLGDPVSRLKVVHVAGTKGKGSVAALLGSSLRRAQLRVGTYTSPHFLTVRERITIDGVPISPEAFAALVAAHRSVLDEMRDLEGVTHFEVLTALAFKHFEEEGVDIAIMEAGLGGARDATNVIPPQSLLLAVITAIHEEHLEALGGSLEAIVHAKCGIIKEGRPVSFRA</sequence>
<dbReference type="Proteomes" id="UP000054558">
    <property type="component" value="Unassembled WGS sequence"/>
</dbReference>
<keyword evidence="7" id="KW-1185">Reference proteome</keyword>
<dbReference type="Pfam" id="PF08245">
    <property type="entry name" value="Mur_ligase_M"/>
    <property type="match status" value="1"/>
</dbReference>
<evidence type="ECO:0000256" key="2">
    <source>
        <dbReference type="ARBA" id="ARBA00022598"/>
    </source>
</evidence>
<dbReference type="STRING" id="105231.A0A1Y1I7I3"/>
<evidence type="ECO:0000313" key="7">
    <source>
        <dbReference type="Proteomes" id="UP000054558"/>
    </source>
</evidence>
<evidence type="ECO:0000256" key="1">
    <source>
        <dbReference type="ARBA" id="ARBA00008276"/>
    </source>
</evidence>
<comment type="similarity">
    <text evidence="1">Belongs to the folylpolyglutamate synthase family.</text>
</comment>
<protein>
    <submittedName>
        <fullName evidence="6">Mur ligase family protein</fullName>
    </submittedName>
</protein>
<dbReference type="PANTHER" id="PTHR11136:SF0">
    <property type="entry name" value="DIHYDROFOLATE SYNTHETASE-RELATED"/>
    <property type="match status" value="1"/>
</dbReference>
<gene>
    <name evidence="6" type="ORF">KFL_002590200</name>
</gene>
<dbReference type="PROSITE" id="PS01012">
    <property type="entry name" value="FOLYLPOLYGLU_SYNT_2"/>
    <property type="match status" value="1"/>
</dbReference>
<dbReference type="NCBIfam" id="TIGR01499">
    <property type="entry name" value="folC"/>
    <property type="match status" value="1"/>
</dbReference>
<dbReference type="PANTHER" id="PTHR11136">
    <property type="entry name" value="FOLYLPOLYGLUTAMATE SYNTHASE-RELATED"/>
    <property type="match status" value="1"/>
</dbReference>
<evidence type="ECO:0000259" key="5">
    <source>
        <dbReference type="Pfam" id="PF08245"/>
    </source>
</evidence>
<dbReference type="InterPro" id="IPR001645">
    <property type="entry name" value="Folylpolyglutamate_synth"/>
</dbReference>
<dbReference type="OrthoDB" id="5212574at2759"/>
<dbReference type="InterPro" id="IPR013221">
    <property type="entry name" value="Mur_ligase_cen"/>
</dbReference>
<keyword evidence="3" id="KW-0547">Nucleotide-binding</keyword>
<dbReference type="GO" id="GO:0004326">
    <property type="term" value="F:tetrahydrofolylpolyglutamate synthase activity"/>
    <property type="evidence" value="ECO:0007669"/>
    <property type="project" value="InterPro"/>
</dbReference>
<evidence type="ECO:0000256" key="4">
    <source>
        <dbReference type="ARBA" id="ARBA00022840"/>
    </source>
</evidence>
<dbReference type="GO" id="GO:0005524">
    <property type="term" value="F:ATP binding"/>
    <property type="evidence" value="ECO:0007669"/>
    <property type="project" value="UniProtKB-KW"/>
</dbReference>
<proteinExistence type="inferred from homology"/>
<dbReference type="AlphaFoldDB" id="A0A1Y1I7I3"/>
<accession>A0A1Y1I7I3</accession>
<dbReference type="InterPro" id="IPR036565">
    <property type="entry name" value="Mur-like_cat_sf"/>
</dbReference>
<feature type="domain" description="Mur ligase central" evidence="5">
    <location>
        <begin position="61"/>
        <end position="208"/>
    </location>
</feature>
<evidence type="ECO:0000313" key="6">
    <source>
        <dbReference type="EMBL" id="GAQ85892.1"/>
    </source>
</evidence>
<keyword evidence="2 6" id="KW-0436">Ligase</keyword>
<dbReference type="InterPro" id="IPR018109">
    <property type="entry name" value="Folylpolyglutamate_synth_CS"/>
</dbReference>
<dbReference type="SUPFAM" id="SSF53623">
    <property type="entry name" value="MurD-like peptide ligases, catalytic domain"/>
    <property type="match status" value="1"/>
</dbReference>
<dbReference type="EMBL" id="DF237208">
    <property type="protein sequence ID" value="GAQ85892.1"/>
    <property type="molecule type" value="Genomic_DNA"/>
</dbReference>
<name>A0A1Y1I7I3_KLENI</name>
<evidence type="ECO:0000256" key="3">
    <source>
        <dbReference type="ARBA" id="ARBA00022741"/>
    </source>
</evidence>
<dbReference type="Gene3D" id="3.40.1190.10">
    <property type="entry name" value="Mur-like, catalytic domain"/>
    <property type="match status" value="1"/>
</dbReference>
<reference evidence="6 7" key="1">
    <citation type="journal article" date="2014" name="Nat. Commun.">
        <title>Klebsormidium flaccidum genome reveals primary factors for plant terrestrial adaptation.</title>
        <authorList>
            <person name="Hori K."/>
            <person name="Maruyama F."/>
            <person name="Fujisawa T."/>
            <person name="Togashi T."/>
            <person name="Yamamoto N."/>
            <person name="Seo M."/>
            <person name="Sato S."/>
            <person name="Yamada T."/>
            <person name="Mori H."/>
            <person name="Tajima N."/>
            <person name="Moriyama T."/>
            <person name="Ikeuchi M."/>
            <person name="Watanabe M."/>
            <person name="Wada H."/>
            <person name="Kobayashi K."/>
            <person name="Saito M."/>
            <person name="Masuda T."/>
            <person name="Sasaki-Sekimoto Y."/>
            <person name="Mashiguchi K."/>
            <person name="Awai K."/>
            <person name="Shimojima M."/>
            <person name="Masuda S."/>
            <person name="Iwai M."/>
            <person name="Nobusawa T."/>
            <person name="Narise T."/>
            <person name="Kondo S."/>
            <person name="Saito H."/>
            <person name="Sato R."/>
            <person name="Murakawa M."/>
            <person name="Ihara Y."/>
            <person name="Oshima-Yamada Y."/>
            <person name="Ohtaka K."/>
            <person name="Satoh M."/>
            <person name="Sonobe K."/>
            <person name="Ishii M."/>
            <person name="Ohtani R."/>
            <person name="Kanamori-Sato M."/>
            <person name="Honoki R."/>
            <person name="Miyazaki D."/>
            <person name="Mochizuki H."/>
            <person name="Umetsu J."/>
            <person name="Higashi K."/>
            <person name="Shibata D."/>
            <person name="Kamiya Y."/>
            <person name="Sato N."/>
            <person name="Nakamura Y."/>
            <person name="Tabata S."/>
            <person name="Ida S."/>
            <person name="Kurokawa K."/>
            <person name="Ohta H."/>
        </authorList>
    </citation>
    <scope>NUCLEOTIDE SEQUENCE [LARGE SCALE GENOMIC DNA]</scope>
    <source>
        <strain evidence="6 7">NIES-2285</strain>
    </source>
</reference>
<dbReference type="OMA" id="YKSPHVH"/>
<keyword evidence="4" id="KW-0067">ATP-binding</keyword>
<organism evidence="6 7">
    <name type="scientific">Klebsormidium nitens</name>
    <name type="common">Green alga</name>
    <name type="synonym">Ulothrix nitens</name>
    <dbReference type="NCBI Taxonomy" id="105231"/>
    <lineage>
        <taxon>Eukaryota</taxon>
        <taxon>Viridiplantae</taxon>
        <taxon>Streptophyta</taxon>
        <taxon>Klebsormidiophyceae</taxon>
        <taxon>Klebsormidiales</taxon>
        <taxon>Klebsormidiaceae</taxon>
        <taxon>Klebsormidium</taxon>
    </lineage>
</organism>